<keyword evidence="3" id="KW-1185">Reference proteome</keyword>
<keyword evidence="1" id="KW-0732">Signal</keyword>
<dbReference type="AlphaFoldDB" id="A0A1I5XTY7"/>
<name>A0A1I5XTY7_9RHOB</name>
<dbReference type="Proteomes" id="UP000243106">
    <property type="component" value="Unassembled WGS sequence"/>
</dbReference>
<reference evidence="3" key="1">
    <citation type="submission" date="2016-10" db="EMBL/GenBank/DDBJ databases">
        <authorList>
            <person name="Varghese N."/>
            <person name="Submissions S."/>
        </authorList>
    </citation>
    <scope>NUCLEOTIDE SEQUENCE [LARGE SCALE GENOMIC DNA]</scope>
    <source>
        <strain evidence="3">JCM 10271</strain>
    </source>
</reference>
<dbReference type="EMBL" id="FOXV01000004">
    <property type="protein sequence ID" value="SFQ35441.1"/>
    <property type="molecule type" value="Genomic_DNA"/>
</dbReference>
<evidence type="ECO:0000313" key="2">
    <source>
        <dbReference type="EMBL" id="SFQ35441.1"/>
    </source>
</evidence>
<evidence type="ECO:0000313" key="3">
    <source>
        <dbReference type="Proteomes" id="UP000243106"/>
    </source>
</evidence>
<proteinExistence type="predicted"/>
<sequence>MSVARHVWGAMRRVTLLLAALSFGPGLASAAPCPDFYRFVDFGITTPEMIVRGGPTFRAEDFEETPLLLREETVCRDARDVAKDGRGNPIPITRSIAYDPSVLPTALEALRLAAVDDIAAVTKGHAETHRTRLAPGEARITRGSDYLCAESPNAAEISCQLRSPFGGNLPLVVYCNAESCVLPGFAVNERVIGSARWRTGGAGNAEAIATESASKLSAIHDFLTPLTSWRADFTGLDR</sequence>
<feature type="signal peptide" evidence="1">
    <location>
        <begin position="1"/>
        <end position="30"/>
    </location>
</feature>
<accession>A0A1I5XTY7</accession>
<feature type="chain" id="PRO_5017298984" evidence="1">
    <location>
        <begin position="31"/>
        <end position="238"/>
    </location>
</feature>
<evidence type="ECO:0000256" key="1">
    <source>
        <dbReference type="SAM" id="SignalP"/>
    </source>
</evidence>
<gene>
    <name evidence="2" type="ORF">SAMN05421853_104119</name>
</gene>
<protein>
    <submittedName>
        <fullName evidence="2">Uncharacterized protein</fullName>
    </submittedName>
</protein>
<organism evidence="2 3">
    <name type="scientific">Roseivivax halotolerans</name>
    <dbReference type="NCBI Taxonomy" id="93684"/>
    <lineage>
        <taxon>Bacteria</taxon>
        <taxon>Pseudomonadati</taxon>
        <taxon>Pseudomonadota</taxon>
        <taxon>Alphaproteobacteria</taxon>
        <taxon>Rhodobacterales</taxon>
        <taxon>Roseobacteraceae</taxon>
        <taxon>Roseivivax</taxon>
    </lineage>
</organism>
<dbReference type="STRING" id="93684.SAMN05421853_104119"/>